<dbReference type="Proteomes" id="UP001243623">
    <property type="component" value="Chromosome"/>
</dbReference>
<organism evidence="4 5">
    <name type="scientific">Selenobaculum gibii</name>
    <dbReference type="NCBI Taxonomy" id="3054208"/>
    <lineage>
        <taxon>Bacteria</taxon>
        <taxon>Bacillati</taxon>
        <taxon>Bacillota</taxon>
        <taxon>Negativicutes</taxon>
        <taxon>Selenomonadales</taxon>
        <taxon>Selenomonadaceae</taxon>
        <taxon>Selenobaculum</taxon>
    </lineage>
</organism>
<dbReference type="PRINTS" id="PR00080">
    <property type="entry name" value="SDRFAMILY"/>
</dbReference>
<accession>A0A9Y2AL94</accession>
<proteinExistence type="inferred from homology"/>
<dbReference type="PRINTS" id="PR00081">
    <property type="entry name" value="GDHRDH"/>
</dbReference>
<reference evidence="4" key="1">
    <citation type="submission" date="2023-03" db="EMBL/GenBank/DDBJ databases">
        <title>Selenobaculum gbiensis gen. nov. sp. nov., a new bacterium isolated from the gut microbiota of IBD patient.</title>
        <authorList>
            <person name="Yeo S."/>
            <person name="Park H."/>
            <person name="Huh C.S."/>
        </authorList>
    </citation>
    <scope>NUCLEOTIDE SEQUENCE</scope>
    <source>
        <strain evidence="4">ICN-92133</strain>
    </source>
</reference>
<dbReference type="EMBL" id="CP120678">
    <property type="protein sequence ID" value="WIW71998.1"/>
    <property type="molecule type" value="Genomic_DNA"/>
</dbReference>
<keyword evidence="5" id="KW-1185">Reference proteome</keyword>
<evidence type="ECO:0000313" key="5">
    <source>
        <dbReference type="Proteomes" id="UP001243623"/>
    </source>
</evidence>
<dbReference type="InterPro" id="IPR020904">
    <property type="entry name" value="Sc_DH/Rdtase_CS"/>
</dbReference>
<dbReference type="KEGG" id="sgbi:P3F81_12575"/>
<dbReference type="RefSeq" id="WP_309320801.1">
    <property type="nucleotide sequence ID" value="NZ_CP120678.1"/>
</dbReference>
<dbReference type="PROSITE" id="PS00061">
    <property type="entry name" value="ADH_SHORT"/>
    <property type="match status" value="1"/>
</dbReference>
<protein>
    <submittedName>
        <fullName evidence="4">SDR family NAD(P)-dependent oxidoreductase</fullName>
    </submittedName>
</protein>
<dbReference type="AlphaFoldDB" id="A0A9Y2AL94"/>
<evidence type="ECO:0000256" key="2">
    <source>
        <dbReference type="ARBA" id="ARBA00023002"/>
    </source>
</evidence>
<name>A0A9Y2AL94_9FIRM</name>
<keyword evidence="2" id="KW-0560">Oxidoreductase</keyword>
<dbReference type="GO" id="GO:0016020">
    <property type="term" value="C:membrane"/>
    <property type="evidence" value="ECO:0007669"/>
    <property type="project" value="TreeGrafter"/>
</dbReference>
<dbReference type="InterPro" id="IPR002347">
    <property type="entry name" value="SDR_fam"/>
</dbReference>
<comment type="similarity">
    <text evidence="1 3">Belongs to the short-chain dehydrogenases/reductases (SDR) family.</text>
</comment>
<evidence type="ECO:0000256" key="3">
    <source>
        <dbReference type="RuleBase" id="RU000363"/>
    </source>
</evidence>
<dbReference type="GO" id="GO:0016491">
    <property type="term" value="F:oxidoreductase activity"/>
    <property type="evidence" value="ECO:0007669"/>
    <property type="project" value="UniProtKB-KW"/>
</dbReference>
<dbReference type="Pfam" id="PF00106">
    <property type="entry name" value="adh_short"/>
    <property type="match status" value="1"/>
</dbReference>
<sequence>MIIIGATSGIGKALAEVYANQGFEVGITGRREEILDELKNELPTKVYVKAMDIRNTELASKGLEELIGEMQEVDIIILNAGVGKVNWSLDLDLELNTLKTNVMGFTTMCNVAMQYFLSQGKGHLAGVSSIAGIRGLGGAPAYSASKAFIINYLESLRAIVFRRQAKIIITNIQPGFVDTNMGQASEFWRISPQAAAKQIYRAIKNKEKQVYVSSRWRFIAYLLKVLPGWMIKRIG</sequence>
<dbReference type="PANTHER" id="PTHR44196:SF3">
    <property type="entry name" value="SHORT CHAIN DEHYDROGENASE FAMILY PROTEIN"/>
    <property type="match status" value="1"/>
</dbReference>
<dbReference type="Gene3D" id="3.40.50.720">
    <property type="entry name" value="NAD(P)-binding Rossmann-like Domain"/>
    <property type="match status" value="1"/>
</dbReference>
<evidence type="ECO:0000313" key="4">
    <source>
        <dbReference type="EMBL" id="WIW71998.1"/>
    </source>
</evidence>
<evidence type="ECO:0000256" key="1">
    <source>
        <dbReference type="ARBA" id="ARBA00006484"/>
    </source>
</evidence>
<gene>
    <name evidence="4" type="ORF">P3F81_12575</name>
</gene>
<dbReference type="InterPro" id="IPR036291">
    <property type="entry name" value="NAD(P)-bd_dom_sf"/>
</dbReference>
<dbReference type="SUPFAM" id="SSF51735">
    <property type="entry name" value="NAD(P)-binding Rossmann-fold domains"/>
    <property type="match status" value="1"/>
</dbReference>
<dbReference type="PANTHER" id="PTHR44196">
    <property type="entry name" value="DEHYDROGENASE/REDUCTASE SDR FAMILY MEMBER 7B"/>
    <property type="match status" value="1"/>
</dbReference>